<dbReference type="GO" id="GO:0048038">
    <property type="term" value="F:quinone binding"/>
    <property type="evidence" value="ECO:0007669"/>
    <property type="project" value="InterPro"/>
</dbReference>
<evidence type="ECO:0000313" key="7">
    <source>
        <dbReference type="EMBL" id="MBB6123440.1"/>
    </source>
</evidence>
<evidence type="ECO:0000259" key="6">
    <source>
        <dbReference type="Pfam" id="PF01011"/>
    </source>
</evidence>
<evidence type="ECO:0000256" key="4">
    <source>
        <dbReference type="SAM" id="MobiDB-lite"/>
    </source>
</evidence>
<dbReference type="InterPro" id="IPR011047">
    <property type="entry name" value="Quinoprotein_ADH-like_sf"/>
</dbReference>
<evidence type="ECO:0000256" key="3">
    <source>
        <dbReference type="ARBA" id="ARBA00023002"/>
    </source>
</evidence>
<comment type="caution">
    <text evidence="7">The sequence shown here is derived from an EMBL/GenBank/DDBJ whole genome shotgun (WGS) entry which is preliminary data.</text>
</comment>
<organism evidence="7 8">
    <name type="scientific">Sphingobium subterraneum</name>
    <dbReference type="NCBI Taxonomy" id="627688"/>
    <lineage>
        <taxon>Bacteria</taxon>
        <taxon>Pseudomonadati</taxon>
        <taxon>Pseudomonadota</taxon>
        <taxon>Alphaproteobacteria</taxon>
        <taxon>Sphingomonadales</taxon>
        <taxon>Sphingomonadaceae</taxon>
        <taxon>Sphingobium</taxon>
    </lineage>
</organism>
<dbReference type="Proteomes" id="UP000552700">
    <property type="component" value="Unassembled WGS sequence"/>
</dbReference>
<dbReference type="EC" id="1.1.5.2" evidence="7"/>
<keyword evidence="8" id="KW-1185">Reference proteome</keyword>
<dbReference type="GO" id="GO:0016020">
    <property type="term" value="C:membrane"/>
    <property type="evidence" value="ECO:0007669"/>
    <property type="project" value="InterPro"/>
</dbReference>
<dbReference type="SUPFAM" id="SSF50998">
    <property type="entry name" value="Quinoprotein alcohol dehydrogenase-like"/>
    <property type="match status" value="1"/>
</dbReference>
<comment type="cofactor">
    <cofactor evidence="1">
        <name>pyrroloquinoline quinone</name>
        <dbReference type="ChEBI" id="CHEBI:58442"/>
    </cofactor>
</comment>
<sequence>MRRIRCVHGALLGLFGLALVAGGAFLVALGGSPYYLLAGLGTIGSGVLAWRGDRRAVVLYALVLIGTALWALAERGTTGWPLFARLFLPSLLGVPFLVTARGNRLSWLAPVMLVLVTARVVIVPPLPDQSLPSLAAPASNGEWTSWGADMGGTRFSPLASLTPDNVAELRPAWSVHLGVPPDGKLGNLEVTPLMIGGRLFVCNNMSMVDALDPETGKRLWRFDPRIDVSEVQSRSCRGVAFVRTGGNVCPERILTTTLDAKLWALDATTGRPCGDFGRNGMVDLATGMGPIGHGYYYPTSAPAVVRGRVIVGGWVMDGQKTQSPPGVVRAYDVRSGAFAWAFDIGRPDDPAEPPAGKTYTLGSPNAWAPMSADEALGMVYVPTGNAGPDYFSAHRRAEFQRYASSVVALDAATGRPRWSFQTVHRDVWDYDVSSQPTLVDLPMPAGGTVPALIQPTKRGQLFVLDRRTGRPIKPVKELPAPQGGAPGERLSPTQPVSVGMPSLAGPRLSEVRMWGMTPLDQLYCRIRFRQARYDGEMTPPGLSPTIEYPGFMGALSWGGVAVDPRRGLLVTVSNRVPTLHHLLPRGEADALGLAPRGVPGAKPVRGYWPQTGTPYAAAGAGFLSPLGVPCSEPPFGLITAVDIQTGAVRWERPLGTARDSGPFGLRLGLPLPMGVPTNSGAMMTAGGLVFVAATQERTIRALSLANGRTLWSARLPAGGQSVPMTYRSPKSGRQFVVVAAGGKPLIQAPVGDSLVAFALPRE</sequence>
<feature type="region of interest" description="Disordered" evidence="4">
    <location>
        <begin position="473"/>
        <end position="500"/>
    </location>
</feature>
<keyword evidence="5" id="KW-0812">Transmembrane</keyword>
<proteinExistence type="inferred from homology"/>
<keyword evidence="3 7" id="KW-0560">Oxidoreductase</keyword>
<feature type="transmembrane region" description="Helical" evidence="5">
    <location>
        <begin position="57"/>
        <end position="73"/>
    </location>
</feature>
<feature type="domain" description="Pyrrolo-quinoline quinone repeat" evidence="6">
    <location>
        <begin position="143"/>
        <end position="736"/>
    </location>
</feature>
<dbReference type="AlphaFoldDB" id="A0A841IYN9"/>
<keyword evidence="5" id="KW-1133">Transmembrane helix</keyword>
<evidence type="ECO:0000256" key="2">
    <source>
        <dbReference type="ARBA" id="ARBA00008156"/>
    </source>
</evidence>
<dbReference type="InterPro" id="IPR017511">
    <property type="entry name" value="PQQ_mDH"/>
</dbReference>
<dbReference type="GO" id="GO:0008876">
    <property type="term" value="F:quinoprotein glucose dehydrogenase activity"/>
    <property type="evidence" value="ECO:0007669"/>
    <property type="project" value="UniProtKB-EC"/>
</dbReference>
<dbReference type="PANTHER" id="PTHR32303">
    <property type="entry name" value="QUINOPROTEIN ALCOHOL DEHYDROGENASE (CYTOCHROME C)"/>
    <property type="match status" value="1"/>
</dbReference>
<dbReference type="EMBL" id="JACIJP010000001">
    <property type="protein sequence ID" value="MBB6123440.1"/>
    <property type="molecule type" value="Genomic_DNA"/>
</dbReference>
<gene>
    <name evidence="7" type="ORF">FHS92_001147</name>
</gene>
<feature type="transmembrane region" description="Helical" evidence="5">
    <location>
        <begin position="105"/>
        <end position="126"/>
    </location>
</feature>
<protein>
    <submittedName>
        <fullName evidence="7">Quinoprotein glucose dehydrogenase</fullName>
        <ecNumber evidence="7">1.1.5.2</ecNumber>
    </submittedName>
</protein>
<dbReference type="SMART" id="SM00564">
    <property type="entry name" value="PQQ"/>
    <property type="match status" value="5"/>
</dbReference>
<feature type="transmembrane region" description="Helical" evidence="5">
    <location>
        <begin position="79"/>
        <end position="98"/>
    </location>
</feature>
<dbReference type="NCBIfam" id="TIGR03074">
    <property type="entry name" value="PQQ_membr_DH"/>
    <property type="match status" value="1"/>
</dbReference>
<dbReference type="PANTHER" id="PTHR32303:SF4">
    <property type="entry name" value="QUINOPROTEIN GLUCOSE DEHYDROGENASE"/>
    <property type="match status" value="1"/>
</dbReference>
<dbReference type="CDD" id="cd10280">
    <property type="entry name" value="PQQ_mGDH"/>
    <property type="match status" value="1"/>
</dbReference>
<keyword evidence="5" id="KW-0472">Membrane</keyword>
<evidence type="ECO:0000313" key="8">
    <source>
        <dbReference type="Proteomes" id="UP000552700"/>
    </source>
</evidence>
<dbReference type="InterPro" id="IPR018391">
    <property type="entry name" value="PQQ_b-propeller_rpt"/>
</dbReference>
<accession>A0A841IYN9</accession>
<dbReference type="InterPro" id="IPR002372">
    <property type="entry name" value="PQQ_rpt_dom"/>
</dbReference>
<feature type="transmembrane region" description="Helical" evidence="5">
    <location>
        <begin position="32"/>
        <end position="50"/>
    </location>
</feature>
<dbReference type="Pfam" id="PF01011">
    <property type="entry name" value="PQQ"/>
    <property type="match status" value="1"/>
</dbReference>
<name>A0A841IYN9_9SPHN</name>
<dbReference type="Gene3D" id="2.140.10.10">
    <property type="entry name" value="Quinoprotein alcohol dehydrogenase-like superfamily"/>
    <property type="match status" value="2"/>
</dbReference>
<evidence type="ECO:0000256" key="1">
    <source>
        <dbReference type="ARBA" id="ARBA00001931"/>
    </source>
</evidence>
<reference evidence="7 8" key="1">
    <citation type="submission" date="2020-08" db="EMBL/GenBank/DDBJ databases">
        <title>Genomic Encyclopedia of Type Strains, Phase IV (KMG-IV): sequencing the most valuable type-strain genomes for metagenomic binning, comparative biology and taxonomic classification.</title>
        <authorList>
            <person name="Goeker M."/>
        </authorList>
    </citation>
    <scope>NUCLEOTIDE SEQUENCE [LARGE SCALE GENOMIC DNA]</scope>
    <source>
        <strain evidence="7 8">DSM 102255</strain>
    </source>
</reference>
<evidence type="ECO:0000256" key="5">
    <source>
        <dbReference type="SAM" id="Phobius"/>
    </source>
</evidence>
<comment type="similarity">
    <text evidence="2">Belongs to the bacterial PQQ dehydrogenase family.</text>
</comment>